<evidence type="ECO:0000256" key="1">
    <source>
        <dbReference type="SAM" id="MobiDB-lite"/>
    </source>
</evidence>
<organism evidence="2">
    <name type="scientific">uncultured Mycobacterium sp</name>
    <dbReference type="NCBI Taxonomy" id="171292"/>
    <lineage>
        <taxon>Bacteria</taxon>
        <taxon>Bacillati</taxon>
        <taxon>Actinomycetota</taxon>
        <taxon>Actinomycetes</taxon>
        <taxon>Mycobacteriales</taxon>
        <taxon>Mycobacteriaceae</taxon>
        <taxon>Mycobacterium</taxon>
        <taxon>environmental samples</taxon>
    </lineage>
</organism>
<dbReference type="EMBL" id="FLQS01000045">
    <property type="protein sequence ID" value="SBS77992.1"/>
    <property type="molecule type" value="Genomic_DNA"/>
</dbReference>
<protein>
    <submittedName>
        <fullName evidence="2">Uncharacterized protein</fullName>
    </submittedName>
</protein>
<dbReference type="AlphaFoldDB" id="A0A1Y5PH40"/>
<proteinExistence type="predicted"/>
<sequence>MTAVVAGRVDSELPTDQCIVTRSQKAPWVKGDNFQQTNNTMLLFLNCNAGLATAGKPGNSATSPEGQQALKDQHAYQWKSTTEDGAAWCAENLKAHPTWTGNALLGCPGTGT</sequence>
<reference evidence="2" key="1">
    <citation type="submission" date="2016-03" db="EMBL/GenBank/DDBJ databases">
        <authorList>
            <person name="Ploux O."/>
        </authorList>
    </citation>
    <scope>NUCLEOTIDE SEQUENCE</scope>
    <source>
        <strain evidence="2">UC10</strain>
    </source>
</reference>
<evidence type="ECO:0000313" key="2">
    <source>
        <dbReference type="EMBL" id="SBS77992.1"/>
    </source>
</evidence>
<feature type="region of interest" description="Disordered" evidence="1">
    <location>
        <begin position="54"/>
        <end position="74"/>
    </location>
</feature>
<gene>
    <name evidence="2" type="ORF">MHPYR_50159</name>
</gene>
<name>A0A1Y5PH40_9MYCO</name>
<accession>A0A1Y5PH40</accession>